<keyword evidence="3" id="KW-0964">Secreted</keyword>
<gene>
    <name evidence="6" type="ORF">CLUMA_CG020969</name>
</gene>
<feature type="signal peptide" evidence="5">
    <location>
        <begin position="1"/>
        <end position="18"/>
    </location>
</feature>
<comment type="similarity">
    <text evidence="2">Belongs to the major royal jelly protein family.</text>
</comment>
<protein>
    <submittedName>
        <fullName evidence="6">CLUMA_CG020969, isoform A</fullName>
    </submittedName>
</protein>
<evidence type="ECO:0000313" key="6">
    <source>
        <dbReference type="EMBL" id="CRL08204.1"/>
    </source>
</evidence>
<evidence type="ECO:0000313" key="7">
    <source>
        <dbReference type="Proteomes" id="UP000183832"/>
    </source>
</evidence>
<sequence>MKVILFVVLAVLTNQATTQRSEFVDYLLQLQYITDPLHDYITSFYAQARASLSEQLTGLNDDSVHEITEGLRTVIAIRDRTEELIGESSTPENEECVNNAISGWANDLENVGNDINQCADQHVAEIYDQTESLHLFIQQNNRLAFDVQNMVLNTFTRLNPMTDVDEITPSVEAEFDEIQREFDNDVRPEIDNRLRDISNLRVLVPNDIHTCVDESIVRFLLVWFFCGSVRSWSLASLNITASNCSIINVSVYYGRAFLCLKHSVDQTLPTLIEASWPENIIGVKTKIFPSDVVYLKRYGKCKGIKQAQSTDIDSNGRLWMIDNGNEICSAKLIVYDLLYFNDEVHFQAFGGLKGKRFAKIIVDPIQSANGDVRVYLSTSEDDYLYVYSLNERKLGKIKFTNNYIQPSKSLSFSEMVLSHKLDMMYISDTTTGNLYSLNLTPLRFLNFSMMDSKKISIRSPLTYIGSLLGPPKALTINPKGIMFYIIPRFSTVVTWDPKTPLTAEWHEVIYQSNGNLSQLLCGQKGSVYVISEKKVKTGRDGREKHAIKIHME</sequence>
<dbReference type="EMBL" id="CVRI01000074">
    <property type="protein sequence ID" value="CRL08204.1"/>
    <property type="molecule type" value="Genomic_DNA"/>
</dbReference>
<comment type="subcellular location">
    <subcellularLocation>
        <location evidence="1">Secreted</location>
    </subcellularLocation>
</comment>
<evidence type="ECO:0000256" key="5">
    <source>
        <dbReference type="SAM" id="SignalP"/>
    </source>
</evidence>
<dbReference type="SUPFAM" id="SSF101898">
    <property type="entry name" value="NHL repeat"/>
    <property type="match status" value="1"/>
</dbReference>
<evidence type="ECO:0000256" key="2">
    <source>
        <dbReference type="ARBA" id="ARBA00009127"/>
    </source>
</evidence>
<proteinExistence type="inferred from homology"/>
<dbReference type="Proteomes" id="UP000183832">
    <property type="component" value="Unassembled WGS sequence"/>
</dbReference>
<dbReference type="InterPro" id="IPR011042">
    <property type="entry name" value="6-blade_b-propeller_TolB-like"/>
</dbReference>
<evidence type="ECO:0000256" key="1">
    <source>
        <dbReference type="ARBA" id="ARBA00004613"/>
    </source>
</evidence>
<keyword evidence="7" id="KW-1185">Reference proteome</keyword>
<name>A0A1J1J8R5_9DIPT</name>
<organism evidence="6 7">
    <name type="scientific">Clunio marinus</name>
    <dbReference type="NCBI Taxonomy" id="568069"/>
    <lineage>
        <taxon>Eukaryota</taxon>
        <taxon>Metazoa</taxon>
        <taxon>Ecdysozoa</taxon>
        <taxon>Arthropoda</taxon>
        <taxon>Hexapoda</taxon>
        <taxon>Insecta</taxon>
        <taxon>Pterygota</taxon>
        <taxon>Neoptera</taxon>
        <taxon>Endopterygota</taxon>
        <taxon>Diptera</taxon>
        <taxon>Nematocera</taxon>
        <taxon>Chironomoidea</taxon>
        <taxon>Chironomidae</taxon>
        <taxon>Clunio</taxon>
    </lineage>
</organism>
<evidence type="ECO:0000256" key="3">
    <source>
        <dbReference type="ARBA" id="ARBA00022525"/>
    </source>
</evidence>
<evidence type="ECO:0000256" key="4">
    <source>
        <dbReference type="ARBA" id="ARBA00022729"/>
    </source>
</evidence>
<keyword evidence="4 5" id="KW-0732">Signal</keyword>
<reference evidence="6 7" key="1">
    <citation type="submission" date="2015-04" db="EMBL/GenBank/DDBJ databases">
        <authorList>
            <person name="Syromyatnikov M.Y."/>
            <person name="Popov V.N."/>
        </authorList>
    </citation>
    <scope>NUCLEOTIDE SEQUENCE [LARGE SCALE GENOMIC DNA]</scope>
</reference>
<dbReference type="OrthoDB" id="6624404at2759"/>
<dbReference type="GO" id="GO:0005576">
    <property type="term" value="C:extracellular region"/>
    <property type="evidence" value="ECO:0007669"/>
    <property type="project" value="UniProtKB-SubCell"/>
</dbReference>
<feature type="chain" id="PRO_5013131313" evidence="5">
    <location>
        <begin position="19"/>
        <end position="552"/>
    </location>
</feature>
<dbReference type="Gene3D" id="2.120.10.30">
    <property type="entry name" value="TolB, C-terminal domain"/>
    <property type="match status" value="1"/>
</dbReference>
<dbReference type="AlphaFoldDB" id="A0A1J1J8R5"/>
<dbReference type="Pfam" id="PF03022">
    <property type="entry name" value="MRJP"/>
    <property type="match status" value="1"/>
</dbReference>
<accession>A0A1J1J8R5</accession>
<dbReference type="InterPro" id="IPR017996">
    <property type="entry name" value="MRJP/yellow-related"/>
</dbReference>